<organism evidence="2 3">
    <name type="scientific">Candidatus Desulfovibrio intestinipullorum</name>
    <dbReference type="NCBI Taxonomy" id="2838536"/>
    <lineage>
        <taxon>Bacteria</taxon>
        <taxon>Pseudomonadati</taxon>
        <taxon>Thermodesulfobacteriota</taxon>
        <taxon>Desulfovibrionia</taxon>
        <taxon>Desulfovibrionales</taxon>
        <taxon>Desulfovibrionaceae</taxon>
        <taxon>Desulfovibrio</taxon>
    </lineage>
</organism>
<dbReference type="Pfam" id="PF13340">
    <property type="entry name" value="DUF4096"/>
    <property type="match status" value="1"/>
</dbReference>
<accession>A0A9D1PVZ3</accession>
<comment type="caution">
    <text evidence="2">The sequence shown here is derived from an EMBL/GenBank/DDBJ whole genome shotgun (WGS) entry which is preliminary data.</text>
</comment>
<reference evidence="2" key="2">
    <citation type="submission" date="2021-04" db="EMBL/GenBank/DDBJ databases">
        <authorList>
            <person name="Gilroy R."/>
        </authorList>
    </citation>
    <scope>NUCLEOTIDE SEQUENCE</scope>
    <source>
        <strain evidence="2">ChiHecec2B26-446</strain>
    </source>
</reference>
<name>A0A9D1PVZ3_9BACT</name>
<evidence type="ECO:0000259" key="1">
    <source>
        <dbReference type="Pfam" id="PF13340"/>
    </source>
</evidence>
<evidence type="ECO:0000313" key="3">
    <source>
        <dbReference type="Proteomes" id="UP000886752"/>
    </source>
</evidence>
<feature type="domain" description="Insertion element IS402-like" evidence="1">
    <location>
        <begin position="11"/>
        <end position="86"/>
    </location>
</feature>
<dbReference type="InterPro" id="IPR025161">
    <property type="entry name" value="IS402-like_dom"/>
</dbReference>
<proteinExistence type="predicted"/>
<dbReference type="EMBL" id="DXHV01000032">
    <property type="protein sequence ID" value="HIW00086.1"/>
    <property type="molecule type" value="Genomic_DNA"/>
</dbReference>
<reference evidence="2" key="1">
    <citation type="journal article" date="2021" name="PeerJ">
        <title>Extensive microbial diversity within the chicken gut microbiome revealed by metagenomics and culture.</title>
        <authorList>
            <person name="Gilroy R."/>
            <person name="Ravi A."/>
            <person name="Getino M."/>
            <person name="Pursley I."/>
            <person name="Horton D.L."/>
            <person name="Alikhan N.F."/>
            <person name="Baker D."/>
            <person name="Gharbi K."/>
            <person name="Hall N."/>
            <person name="Watson M."/>
            <person name="Adriaenssens E.M."/>
            <person name="Foster-Nyarko E."/>
            <person name="Jarju S."/>
            <person name="Secka A."/>
            <person name="Antonio M."/>
            <person name="Oren A."/>
            <person name="Chaudhuri R.R."/>
            <person name="La Ragione R."/>
            <person name="Hildebrand F."/>
            <person name="Pallen M.J."/>
        </authorList>
    </citation>
    <scope>NUCLEOTIDE SEQUENCE</scope>
    <source>
        <strain evidence="2">ChiHecec2B26-446</strain>
    </source>
</reference>
<protein>
    <submittedName>
        <fullName evidence="2">Transposase</fullName>
    </submittedName>
</protein>
<gene>
    <name evidence="2" type="ORF">H9894_02725</name>
</gene>
<evidence type="ECO:0000313" key="2">
    <source>
        <dbReference type="EMBL" id="HIW00086.1"/>
    </source>
</evidence>
<sequence>MTDQEFAPLCEALFQIAEPVILLLDPDKATGRPRVPSRDAFLTICDKVYTGLPWRSLPVAEGRVRGSTAHTAFQNWTSLGVFQVLHAVVLRELNTSADYVLQGTLPERKNTLFLPHLKLERLNIVQAVLDRDEKGCLNRILVIATREATRTALKVVLAQAQKRAHDLFAQKQLKVASFRMCLQPEALGAMDELLNLVLEQSR</sequence>
<dbReference type="Proteomes" id="UP000886752">
    <property type="component" value="Unassembled WGS sequence"/>
</dbReference>
<dbReference type="AlphaFoldDB" id="A0A9D1PVZ3"/>